<dbReference type="Proteomes" id="UP000070250">
    <property type="component" value="Chromosome"/>
</dbReference>
<organism evidence="2 3">
    <name type="scientific">Steroidobacter denitrificans</name>
    <dbReference type="NCBI Taxonomy" id="465721"/>
    <lineage>
        <taxon>Bacteria</taxon>
        <taxon>Pseudomonadati</taxon>
        <taxon>Pseudomonadota</taxon>
        <taxon>Gammaproteobacteria</taxon>
        <taxon>Steroidobacterales</taxon>
        <taxon>Steroidobacteraceae</taxon>
        <taxon>Steroidobacter</taxon>
    </lineage>
</organism>
<feature type="domain" description="MEDS" evidence="1">
    <location>
        <begin position="20"/>
        <end position="182"/>
    </location>
</feature>
<reference evidence="2 3" key="1">
    <citation type="submission" date="2015-06" db="EMBL/GenBank/DDBJ databases">
        <title>A Comprehensive Approach to Explore the Metabolic and Phylogenetic Diversity of Bacterial Steroid Degradation in the Environment: Testosterone as an Example.</title>
        <authorList>
            <person name="Yang F.-C."/>
            <person name="Chen Y.-L."/>
            <person name="Yu C.-P."/>
            <person name="Tang S.-L."/>
            <person name="Wang P.-H."/>
            <person name="Ismail W."/>
            <person name="Wang C.-H."/>
            <person name="Yang C.-Y."/>
            <person name="Chiang Y.-R."/>
        </authorList>
    </citation>
    <scope>NUCLEOTIDE SEQUENCE [LARGE SCALE GENOMIC DNA]</scope>
    <source>
        <strain evidence="2 3">DSM 18526</strain>
    </source>
</reference>
<protein>
    <recommendedName>
        <fullName evidence="1">MEDS domain-containing protein</fullName>
    </recommendedName>
</protein>
<accession>A0A127F950</accession>
<dbReference type="InterPro" id="IPR025847">
    <property type="entry name" value="MEDS_domain"/>
</dbReference>
<evidence type="ECO:0000313" key="3">
    <source>
        <dbReference type="Proteomes" id="UP000070250"/>
    </source>
</evidence>
<proteinExistence type="predicted"/>
<keyword evidence="3" id="KW-1185">Reference proteome</keyword>
<dbReference type="Pfam" id="PF14417">
    <property type="entry name" value="MEDS"/>
    <property type="match status" value="1"/>
</dbReference>
<name>A0A127F950_STEDE</name>
<dbReference type="AlphaFoldDB" id="A0A127F950"/>
<sequence>MIRQTITYGFELMNSAHAAHFAQFFETDEALIEAACSYLRDAIDANCTGVALTTMQHRERIETRLNSMGLAPAALAAAYRYITLDAHRALDSFMIDGCPDRQRFHHSMGQLIRQAAARGQPVCVFSEVVPLLAAAGRRRCAVEVEDLWNELTRLYSFTLCCAYPLATFENDENTRARLCALHQPGVQSCI</sequence>
<dbReference type="OrthoDB" id="9782655at2"/>
<dbReference type="EMBL" id="CP011971">
    <property type="protein sequence ID" value="AMN46089.1"/>
    <property type="molecule type" value="Genomic_DNA"/>
</dbReference>
<dbReference type="KEGG" id="sdf:ACG33_02980"/>
<evidence type="ECO:0000259" key="1">
    <source>
        <dbReference type="Pfam" id="PF14417"/>
    </source>
</evidence>
<evidence type="ECO:0000313" key="2">
    <source>
        <dbReference type="EMBL" id="AMN46089.1"/>
    </source>
</evidence>
<gene>
    <name evidence="2" type="ORF">ACG33_02980</name>
</gene>